<name>A0A397SDN1_9GLOM</name>
<reference evidence="1 2" key="1">
    <citation type="submission" date="2018-06" db="EMBL/GenBank/DDBJ databases">
        <title>Comparative genomics reveals the genomic features of Rhizophagus irregularis, R. cerebriforme, R. diaphanum and Gigaspora rosea, and their symbiotic lifestyle signature.</title>
        <authorList>
            <person name="Morin E."/>
            <person name="San Clemente H."/>
            <person name="Chen E.C.H."/>
            <person name="De La Providencia I."/>
            <person name="Hainaut M."/>
            <person name="Kuo A."/>
            <person name="Kohler A."/>
            <person name="Murat C."/>
            <person name="Tang N."/>
            <person name="Roy S."/>
            <person name="Loubradou J."/>
            <person name="Henrissat B."/>
            <person name="Grigoriev I.V."/>
            <person name="Corradi N."/>
            <person name="Roux C."/>
            <person name="Martin F.M."/>
        </authorList>
    </citation>
    <scope>NUCLEOTIDE SEQUENCE [LARGE SCALE GENOMIC DNA]</scope>
    <source>
        <strain evidence="1 2">DAOM 227022</strain>
    </source>
</reference>
<keyword evidence="2" id="KW-1185">Reference proteome</keyword>
<sequence>MTNILNAIPRTPTTNIQVLKVNPWFLCEEKFLSNPSDPIKEFIMTSYKQIHYQKFSLELEKNNNKKLGLEEFTKSSADEMNIITTKLTNTTITTVITAKQVDLDQTSVDDQWMDKDEIEVQAHPDISDKKWANEATDSLSSRKSKKYVHPEEFSILKRLIWELSSNITQFSEIKEKRELHKEAI</sequence>
<dbReference type="Proteomes" id="UP000265703">
    <property type="component" value="Unassembled WGS sequence"/>
</dbReference>
<evidence type="ECO:0000313" key="1">
    <source>
        <dbReference type="EMBL" id="RIA83612.1"/>
    </source>
</evidence>
<protein>
    <submittedName>
        <fullName evidence="1">Uncharacterized protein</fullName>
    </submittedName>
</protein>
<gene>
    <name evidence="1" type="ORF">C1645_833515</name>
</gene>
<evidence type="ECO:0000313" key="2">
    <source>
        <dbReference type="Proteomes" id="UP000265703"/>
    </source>
</evidence>
<dbReference type="AlphaFoldDB" id="A0A397SDN1"/>
<dbReference type="EMBL" id="QKYT01000555">
    <property type="protein sequence ID" value="RIA83612.1"/>
    <property type="molecule type" value="Genomic_DNA"/>
</dbReference>
<accession>A0A397SDN1</accession>
<proteinExistence type="predicted"/>
<comment type="caution">
    <text evidence="1">The sequence shown here is derived from an EMBL/GenBank/DDBJ whole genome shotgun (WGS) entry which is preliminary data.</text>
</comment>
<organism evidence="1 2">
    <name type="scientific">Glomus cerebriforme</name>
    <dbReference type="NCBI Taxonomy" id="658196"/>
    <lineage>
        <taxon>Eukaryota</taxon>
        <taxon>Fungi</taxon>
        <taxon>Fungi incertae sedis</taxon>
        <taxon>Mucoromycota</taxon>
        <taxon>Glomeromycotina</taxon>
        <taxon>Glomeromycetes</taxon>
        <taxon>Glomerales</taxon>
        <taxon>Glomeraceae</taxon>
        <taxon>Glomus</taxon>
    </lineage>
</organism>